<feature type="transmembrane region" description="Helical" evidence="8">
    <location>
        <begin position="179"/>
        <end position="200"/>
    </location>
</feature>
<evidence type="ECO:0000313" key="10">
    <source>
        <dbReference type="EMBL" id="QNR22584.1"/>
    </source>
</evidence>
<evidence type="ECO:0000259" key="9">
    <source>
        <dbReference type="PROSITE" id="PS50850"/>
    </source>
</evidence>
<proteinExistence type="inferred from homology"/>
<gene>
    <name evidence="10" type="ORF">H4K34_09300</name>
</gene>
<name>A0A7H0VA36_9FLAO</name>
<feature type="transmembrane region" description="Helical" evidence="8">
    <location>
        <begin position="103"/>
        <end position="124"/>
    </location>
</feature>
<dbReference type="EMBL" id="CP060139">
    <property type="protein sequence ID" value="QNR22584.1"/>
    <property type="molecule type" value="Genomic_DNA"/>
</dbReference>
<dbReference type="InterPro" id="IPR005828">
    <property type="entry name" value="MFS_sugar_transport-like"/>
</dbReference>
<evidence type="ECO:0000256" key="3">
    <source>
        <dbReference type="ARBA" id="ARBA00022448"/>
    </source>
</evidence>
<dbReference type="InterPro" id="IPR036259">
    <property type="entry name" value="MFS_trans_sf"/>
</dbReference>
<feature type="transmembrane region" description="Helical" evidence="8">
    <location>
        <begin position="299"/>
        <end position="321"/>
    </location>
</feature>
<dbReference type="PROSITE" id="PS00217">
    <property type="entry name" value="SUGAR_TRANSPORT_2"/>
    <property type="match status" value="1"/>
</dbReference>
<accession>A0A7H0VA36</accession>
<dbReference type="PANTHER" id="PTHR48023">
    <property type="entry name" value="D-XYLOSE-PROTON SYMPORTER-LIKE 2"/>
    <property type="match status" value="1"/>
</dbReference>
<comment type="similarity">
    <text evidence="2 7">Belongs to the major facilitator superfamily. Sugar transporter (TC 2.A.1.1) family.</text>
</comment>
<evidence type="ECO:0000256" key="7">
    <source>
        <dbReference type="RuleBase" id="RU003346"/>
    </source>
</evidence>
<comment type="subcellular location">
    <subcellularLocation>
        <location evidence="1">Membrane</location>
        <topology evidence="1">Multi-pass membrane protein</topology>
    </subcellularLocation>
</comment>
<dbReference type="PRINTS" id="PR00171">
    <property type="entry name" value="SUGRTRNSPORT"/>
</dbReference>
<feature type="transmembrane region" description="Helical" evidence="8">
    <location>
        <begin position="78"/>
        <end position="97"/>
    </location>
</feature>
<feature type="transmembrane region" description="Helical" evidence="8">
    <location>
        <begin position="478"/>
        <end position="498"/>
    </location>
</feature>
<dbReference type="AlphaFoldDB" id="A0A7H0VA36"/>
<feature type="transmembrane region" description="Helical" evidence="8">
    <location>
        <begin position="9"/>
        <end position="36"/>
    </location>
</feature>
<evidence type="ECO:0000256" key="2">
    <source>
        <dbReference type="ARBA" id="ARBA00010992"/>
    </source>
</evidence>
<organism evidence="10 11">
    <name type="scientific">Croceimicrobium hydrocarbonivorans</name>
    <dbReference type="NCBI Taxonomy" id="2761580"/>
    <lineage>
        <taxon>Bacteria</taxon>
        <taxon>Pseudomonadati</taxon>
        <taxon>Bacteroidota</taxon>
        <taxon>Flavobacteriia</taxon>
        <taxon>Flavobacteriales</taxon>
        <taxon>Owenweeksiaceae</taxon>
        <taxon>Croceimicrobium</taxon>
    </lineage>
</organism>
<dbReference type="SUPFAM" id="SSF103473">
    <property type="entry name" value="MFS general substrate transporter"/>
    <property type="match status" value="1"/>
</dbReference>
<evidence type="ECO:0000256" key="4">
    <source>
        <dbReference type="ARBA" id="ARBA00022692"/>
    </source>
</evidence>
<feature type="transmembrane region" description="Helical" evidence="8">
    <location>
        <begin position="504"/>
        <end position="526"/>
    </location>
</feature>
<feature type="transmembrane region" description="Helical" evidence="8">
    <location>
        <begin position="136"/>
        <end position="159"/>
    </location>
</feature>
<dbReference type="PROSITE" id="PS50850">
    <property type="entry name" value="MFS"/>
    <property type="match status" value="1"/>
</dbReference>
<keyword evidence="3 7" id="KW-0813">Transport</keyword>
<keyword evidence="4 8" id="KW-0812">Transmembrane</keyword>
<evidence type="ECO:0000256" key="6">
    <source>
        <dbReference type="ARBA" id="ARBA00023136"/>
    </source>
</evidence>
<dbReference type="NCBIfam" id="TIGR00879">
    <property type="entry name" value="SP"/>
    <property type="match status" value="1"/>
</dbReference>
<dbReference type="InterPro" id="IPR020846">
    <property type="entry name" value="MFS_dom"/>
</dbReference>
<evidence type="ECO:0000256" key="8">
    <source>
        <dbReference type="SAM" id="Phobius"/>
    </source>
</evidence>
<evidence type="ECO:0000256" key="5">
    <source>
        <dbReference type="ARBA" id="ARBA00022989"/>
    </source>
</evidence>
<feature type="transmembrane region" description="Helical" evidence="8">
    <location>
        <begin position="48"/>
        <end position="66"/>
    </location>
</feature>
<feature type="transmembrane region" description="Helical" evidence="8">
    <location>
        <begin position="328"/>
        <end position="348"/>
    </location>
</feature>
<dbReference type="InterPro" id="IPR003663">
    <property type="entry name" value="Sugar/inositol_transpt"/>
</dbReference>
<dbReference type="Gene3D" id="1.20.1250.20">
    <property type="entry name" value="MFS general substrate transporter like domains"/>
    <property type="match status" value="2"/>
</dbReference>
<feature type="domain" description="Major facilitator superfamily (MFS) profile" evidence="9">
    <location>
        <begin position="12"/>
        <end position="533"/>
    </location>
</feature>
<dbReference type="InterPro" id="IPR050820">
    <property type="entry name" value="MFS_Sugar_Transporter"/>
</dbReference>
<dbReference type="PROSITE" id="PS00216">
    <property type="entry name" value="SUGAR_TRANSPORT_1"/>
    <property type="match status" value="2"/>
</dbReference>
<reference evidence="10 11" key="1">
    <citation type="submission" date="2020-08" db="EMBL/GenBank/DDBJ databases">
        <title>Croceimicrobium hydrocarbonivorans gen. nov., sp. nov., a novel marine bacterium isolated from a bacterial consortium that degrades polyethylene terephthalate.</title>
        <authorList>
            <person name="Liu R."/>
        </authorList>
    </citation>
    <scope>NUCLEOTIDE SEQUENCE [LARGE SCALE GENOMIC DNA]</scope>
    <source>
        <strain evidence="10 11">A20-9</strain>
    </source>
</reference>
<keyword evidence="5 8" id="KW-1133">Transmembrane helix</keyword>
<dbReference type="GO" id="GO:0022857">
    <property type="term" value="F:transmembrane transporter activity"/>
    <property type="evidence" value="ECO:0007669"/>
    <property type="project" value="InterPro"/>
</dbReference>
<dbReference type="GO" id="GO:0016020">
    <property type="term" value="C:membrane"/>
    <property type="evidence" value="ECO:0007669"/>
    <property type="project" value="UniProtKB-SubCell"/>
</dbReference>
<keyword evidence="11" id="KW-1185">Reference proteome</keyword>
<keyword evidence="6 8" id="KW-0472">Membrane</keyword>
<protein>
    <submittedName>
        <fullName evidence="10">Sugar porter family MFS transporter</fullName>
    </submittedName>
</protein>
<dbReference type="KEGG" id="chyd:H4K34_09300"/>
<evidence type="ECO:0000313" key="11">
    <source>
        <dbReference type="Proteomes" id="UP000516305"/>
    </source>
</evidence>
<dbReference type="Pfam" id="PF00083">
    <property type="entry name" value="Sugar_tr"/>
    <property type="match status" value="2"/>
</dbReference>
<dbReference type="Proteomes" id="UP000516305">
    <property type="component" value="Chromosome"/>
</dbReference>
<dbReference type="PANTHER" id="PTHR48023:SF4">
    <property type="entry name" value="D-XYLOSE-PROTON SYMPORTER-LIKE 2"/>
    <property type="match status" value="1"/>
</dbReference>
<feature type="transmembrane region" description="Helical" evidence="8">
    <location>
        <begin position="261"/>
        <end position="287"/>
    </location>
</feature>
<feature type="transmembrane region" description="Helical" evidence="8">
    <location>
        <begin position="442"/>
        <end position="466"/>
    </location>
</feature>
<evidence type="ECO:0000256" key="1">
    <source>
        <dbReference type="ARBA" id="ARBA00004141"/>
    </source>
</evidence>
<dbReference type="RefSeq" id="WP_210757150.1">
    <property type="nucleotide sequence ID" value="NZ_CP060139.1"/>
</dbReference>
<dbReference type="InterPro" id="IPR005829">
    <property type="entry name" value="Sugar_transporter_CS"/>
</dbReference>
<sequence>MKKGNSEYVFLIALIVALGGLLMGFDASVISGVVGFIKVEFDLSTLQLGWSVASLTVASTMAMFVAGPLSDQFGRRAVLRIAAILYAISAIASALAPDYTTLVIARMIGGFGVGASLILAPLYIAEIAPKDKRGRLVSFNQLNIVIGISLAFFSNYWILQLGKSDAAWVQNLGIDQNNWRWMLGLEALPAILYFFGLFMVPRSPRWLMMKGNNDEAQKVMSRVAGQEKALEELDRIRKNIEEDSKVEKASLGELFKPGLRLVVTIGVVVGILQQITGINAVFFYAPMIFEQSGLGTDAAFMQAILVGLVNLVFTILAILFIDRLGRKPLLTFGVAGITISMLVLSYGFNKATYSLDEQAIASLEYKIQAAAAEEGQELKDFADWSEAEKAALVQESKIKPMLAKDFNDGDLYLAEVAALMPDLDMESHRQDFLNSAIHLNTYLILVALLAFVASFAISIGPVMWVLFSELFPNRIRGIAISFVGVINSLVSTIVQFVFPWELETIGSSLTFLLFGLFAFAGLIFIIRSIPETKGRSLEELEKILIKED</sequence>